<feature type="compositionally biased region" description="Gly residues" evidence="1">
    <location>
        <begin position="158"/>
        <end position="168"/>
    </location>
</feature>
<feature type="compositionally biased region" description="Polar residues" evidence="1">
    <location>
        <begin position="39"/>
        <end position="49"/>
    </location>
</feature>
<name>A0ABR0Y9M7_HUSHU</name>
<feature type="compositionally biased region" description="Polar residues" evidence="1">
    <location>
        <begin position="197"/>
        <end position="211"/>
    </location>
</feature>
<reference evidence="2 3" key="1">
    <citation type="submission" date="2021-05" db="EMBL/GenBank/DDBJ databases">
        <authorList>
            <person name="Zahm M."/>
            <person name="Klopp C."/>
            <person name="Cabau C."/>
            <person name="Kuhl H."/>
            <person name="Suciu R."/>
            <person name="Ciorpac M."/>
            <person name="Holostenco D."/>
            <person name="Gessner J."/>
            <person name="Wuertz S."/>
            <person name="Hohne C."/>
            <person name="Stock M."/>
            <person name="Gislard M."/>
            <person name="Lluch J."/>
            <person name="Milhes M."/>
            <person name="Lampietro C."/>
            <person name="Lopez Roques C."/>
            <person name="Donnadieu C."/>
            <person name="Du K."/>
            <person name="Schartl M."/>
            <person name="Guiguen Y."/>
        </authorList>
    </citation>
    <scope>NUCLEOTIDE SEQUENCE [LARGE SCALE GENOMIC DNA]</scope>
    <source>
        <strain evidence="2">Hh-F2</strain>
        <tissue evidence="2">Blood</tissue>
    </source>
</reference>
<evidence type="ECO:0000313" key="2">
    <source>
        <dbReference type="EMBL" id="KAK6469332.1"/>
    </source>
</evidence>
<proteinExistence type="predicted"/>
<comment type="caution">
    <text evidence="2">The sequence shown here is derived from an EMBL/GenBank/DDBJ whole genome shotgun (WGS) entry which is preliminary data.</text>
</comment>
<dbReference type="Proteomes" id="UP001369086">
    <property type="component" value="Unassembled WGS sequence"/>
</dbReference>
<keyword evidence="3" id="KW-1185">Reference proteome</keyword>
<organism evidence="2 3">
    <name type="scientific">Huso huso</name>
    <name type="common">Beluga</name>
    <name type="synonym">Acipenser huso</name>
    <dbReference type="NCBI Taxonomy" id="61971"/>
    <lineage>
        <taxon>Eukaryota</taxon>
        <taxon>Metazoa</taxon>
        <taxon>Chordata</taxon>
        <taxon>Craniata</taxon>
        <taxon>Vertebrata</taxon>
        <taxon>Euteleostomi</taxon>
        <taxon>Actinopterygii</taxon>
        <taxon>Chondrostei</taxon>
        <taxon>Acipenseriformes</taxon>
        <taxon>Acipenseridae</taxon>
        <taxon>Huso</taxon>
    </lineage>
</organism>
<dbReference type="EMBL" id="JAHFZB010000039">
    <property type="protein sequence ID" value="KAK6469332.1"/>
    <property type="molecule type" value="Genomic_DNA"/>
</dbReference>
<evidence type="ECO:0000256" key="1">
    <source>
        <dbReference type="SAM" id="MobiDB-lite"/>
    </source>
</evidence>
<sequence>MDLCSIADPLIGLDLYCIDQGDGSLIHHGAVDLSADYPGQNSGYPSQPGFTDFPPGAPLPLGEFAPGPPPLSYQSDLPSGLLTTEKPGSHTMPGQMSHPGRMDQSHNALQQQHHQGLQGNPHLGNQAPPLHSRNPSQNARLQQVAGGTGPHGHSEGSFGPGPGMGGAGEVPEPSLDLLPELTNPDELLSYLGPPDLPSNSSEDLLSLFENN</sequence>
<protein>
    <submittedName>
        <fullName evidence="2">Zinc finger MIZ domain-containing protein 2 isoform X1</fullName>
    </submittedName>
</protein>
<evidence type="ECO:0000313" key="3">
    <source>
        <dbReference type="Proteomes" id="UP001369086"/>
    </source>
</evidence>
<feature type="compositionally biased region" description="Low complexity" evidence="1">
    <location>
        <begin position="109"/>
        <end position="124"/>
    </location>
</feature>
<feature type="region of interest" description="Disordered" evidence="1">
    <location>
        <begin position="38"/>
        <end position="211"/>
    </location>
</feature>
<gene>
    <name evidence="2" type="ORF">HHUSO_G32253</name>
</gene>
<accession>A0ABR0Y9M7</accession>